<evidence type="ECO:0000256" key="4">
    <source>
        <dbReference type="ARBA" id="ARBA00023027"/>
    </source>
</evidence>
<dbReference type="PANTHER" id="PTHR43761">
    <property type="entry name" value="D-ISOMER SPECIFIC 2-HYDROXYACID DEHYDROGENASE FAMILY PROTEIN (AFU_ORTHOLOGUE AFUA_1G13630)"/>
    <property type="match status" value="1"/>
</dbReference>
<protein>
    <submittedName>
        <fullName evidence="7">4-phosphoerythronate dehydrogenase</fullName>
    </submittedName>
</protein>
<dbReference type="InterPro" id="IPR029753">
    <property type="entry name" value="D-isomer_DH_CS"/>
</dbReference>
<evidence type="ECO:0000256" key="2">
    <source>
        <dbReference type="ARBA" id="ARBA00022490"/>
    </source>
</evidence>
<evidence type="ECO:0000259" key="6">
    <source>
        <dbReference type="Pfam" id="PF02826"/>
    </source>
</evidence>
<dbReference type="GO" id="GO:0033711">
    <property type="term" value="F:4-phosphoerythronate dehydrogenase activity"/>
    <property type="evidence" value="ECO:0007669"/>
    <property type="project" value="InterPro"/>
</dbReference>
<gene>
    <name evidence="7" type="ORF">IAC32_00565</name>
</gene>
<evidence type="ECO:0000256" key="1">
    <source>
        <dbReference type="ARBA" id="ARBA00005854"/>
    </source>
</evidence>
<evidence type="ECO:0000313" key="7">
    <source>
        <dbReference type="EMBL" id="MBO8446228.1"/>
    </source>
</evidence>
<dbReference type="SUPFAM" id="SSF52283">
    <property type="entry name" value="Formate/glycerate dehydrogenase catalytic domain-like"/>
    <property type="match status" value="1"/>
</dbReference>
<comment type="similarity">
    <text evidence="1">Belongs to the D-isomer specific 2-hydroxyacid dehydrogenase family.</text>
</comment>
<name>A0A9D9EFX7_9BACT</name>
<dbReference type="Proteomes" id="UP000823637">
    <property type="component" value="Unassembled WGS sequence"/>
</dbReference>
<dbReference type="SUPFAM" id="SSF51735">
    <property type="entry name" value="NAD(P)-binding Rossmann-fold domains"/>
    <property type="match status" value="1"/>
</dbReference>
<reference evidence="7" key="1">
    <citation type="submission" date="2020-10" db="EMBL/GenBank/DDBJ databases">
        <authorList>
            <person name="Gilroy R."/>
        </authorList>
    </citation>
    <scope>NUCLEOTIDE SEQUENCE</scope>
    <source>
        <strain evidence="7">D3-1215</strain>
    </source>
</reference>
<dbReference type="InterPro" id="IPR020921">
    <property type="entry name" value="Erythronate-4-P_DHase"/>
</dbReference>
<dbReference type="CDD" id="cd12158">
    <property type="entry name" value="ErythrP_dh"/>
    <property type="match status" value="1"/>
</dbReference>
<organism evidence="7 8">
    <name type="scientific">Candidatus Enterocola intestinipullorum</name>
    <dbReference type="NCBI Taxonomy" id="2840783"/>
    <lineage>
        <taxon>Bacteria</taxon>
        <taxon>Pseudomonadati</taxon>
        <taxon>Bacteroidota</taxon>
        <taxon>Bacteroidia</taxon>
        <taxon>Bacteroidales</taxon>
        <taxon>Candidatus Enterocola</taxon>
    </lineage>
</organism>
<dbReference type="InterPro" id="IPR036291">
    <property type="entry name" value="NAD(P)-bd_dom_sf"/>
</dbReference>
<dbReference type="GO" id="GO:0008615">
    <property type="term" value="P:pyridoxine biosynthetic process"/>
    <property type="evidence" value="ECO:0007669"/>
    <property type="project" value="UniProtKB-KW"/>
</dbReference>
<proteinExistence type="inferred from homology"/>
<keyword evidence="4" id="KW-0520">NAD</keyword>
<dbReference type="PANTHER" id="PTHR43761:SF1">
    <property type="entry name" value="D-ISOMER SPECIFIC 2-HYDROXYACID DEHYDROGENASE CATALYTIC DOMAIN-CONTAINING PROTEIN-RELATED"/>
    <property type="match status" value="1"/>
</dbReference>
<dbReference type="Gene3D" id="3.40.50.720">
    <property type="entry name" value="NAD(P)-binding Rossmann-like Domain"/>
    <property type="match status" value="2"/>
</dbReference>
<dbReference type="InterPro" id="IPR050418">
    <property type="entry name" value="D-iso_2-hydroxyacid_DH_PdxB"/>
</dbReference>
<evidence type="ECO:0000256" key="5">
    <source>
        <dbReference type="ARBA" id="ARBA00023096"/>
    </source>
</evidence>
<accession>A0A9D9EFX7</accession>
<dbReference type="PROSITE" id="PS00671">
    <property type="entry name" value="D_2_HYDROXYACID_DH_3"/>
    <property type="match status" value="1"/>
</dbReference>
<feature type="domain" description="D-isomer specific 2-hydroxyacid dehydrogenase NAD-binding" evidence="6">
    <location>
        <begin position="110"/>
        <end position="249"/>
    </location>
</feature>
<dbReference type="GO" id="GO:0051287">
    <property type="term" value="F:NAD binding"/>
    <property type="evidence" value="ECO:0007669"/>
    <property type="project" value="InterPro"/>
</dbReference>
<evidence type="ECO:0000256" key="3">
    <source>
        <dbReference type="ARBA" id="ARBA00023002"/>
    </source>
</evidence>
<comment type="caution">
    <text evidence="7">The sequence shown here is derived from an EMBL/GenBank/DDBJ whole genome shotgun (WGS) entry which is preliminary data.</text>
</comment>
<dbReference type="GO" id="GO:0005737">
    <property type="term" value="C:cytoplasm"/>
    <property type="evidence" value="ECO:0007669"/>
    <property type="project" value="InterPro"/>
</dbReference>
<dbReference type="InterPro" id="IPR006140">
    <property type="entry name" value="D-isomer_DH_NAD-bd"/>
</dbReference>
<keyword evidence="3" id="KW-0560">Oxidoreductase</keyword>
<dbReference type="Gene3D" id="3.30.1370.170">
    <property type="match status" value="1"/>
</dbReference>
<dbReference type="AlphaFoldDB" id="A0A9D9EFX7"/>
<reference evidence="7" key="2">
    <citation type="journal article" date="2021" name="PeerJ">
        <title>Extensive microbial diversity within the chicken gut microbiome revealed by metagenomics and culture.</title>
        <authorList>
            <person name="Gilroy R."/>
            <person name="Ravi A."/>
            <person name="Getino M."/>
            <person name="Pursley I."/>
            <person name="Horton D.L."/>
            <person name="Alikhan N.F."/>
            <person name="Baker D."/>
            <person name="Gharbi K."/>
            <person name="Hall N."/>
            <person name="Watson M."/>
            <person name="Adriaenssens E.M."/>
            <person name="Foster-Nyarko E."/>
            <person name="Jarju S."/>
            <person name="Secka A."/>
            <person name="Antonio M."/>
            <person name="Oren A."/>
            <person name="Chaudhuri R.R."/>
            <person name="La Ragione R."/>
            <person name="Hildebrand F."/>
            <person name="Pallen M.J."/>
        </authorList>
    </citation>
    <scope>NUCLEOTIDE SEQUENCE</scope>
    <source>
        <strain evidence="7">D3-1215</strain>
    </source>
</reference>
<keyword evidence="5" id="KW-0664">Pyridoxine biosynthesis</keyword>
<dbReference type="Pfam" id="PF02826">
    <property type="entry name" value="2-Hacid_dh_C"/>
    <property type="match status" value="1"/>
</dbReference>
<keyword evidence="2" id="KW-0963">Cytoplasm</keyword>
<sequence length="320" mass="35416">MNKYKPVIIADSFIPYLKGLLDDVADMTYLPPAGFTPDAVKNADALIIRTRCKCDKELLCGSKVRFIATATIGCDHIDDEYCKAAGIEWKNAPGCNANSVANYIYLALEHALTHGVKAKTIGVVGVGNVGKKVVKAATAIGLRVLENDPPRQATEQGGGFCDLSEVQREADIITFHVPLKDDTYHLCDETFLAACRKKPLIINSARGEVCDNSALEKAGNRIILDCWENEPLINRKLLDKALIATPHIAGYSADGKAMGTYMAAKAICGFFGIDKQFHITPPESNEDYDIMRDDKALREDPSKFEWLRNHYPLRRDKYDF</sequence>
<dbReference type="EMBL" id="JADIMR010000007">
    <property type="protein sequence ID" value="MBO8446228.1"/>
    <property type="molecule type" value="Genomic_DNA"/>
</dbReference>
<evidence type="ECO:0000313" key="8">
    <source>
        <dbReference type="Proteomes" id="UP000823637"/>
    </source>
</evidence>
<dbReference type="InterPro" id="IPR038251">
    <property type="entry name" value="PdxB_dimer_sf"/>
</dbReference>